<gene>
    <name evidence="1" type="ORF">GRJ2_001625100</name>
</gene>
<organism evidence="1 2">
    <name type="scientific">Grus japonensis</name>
    <name type="common">Japanese crane</name>
    <name type="synonym">Red-crowned crane</name>
    <dbReference type="NCBI Taxonomy" id="30415"/>
    <lineage>
        <taxon>Eukaryota</taxon>
        <taxon>Metazoa</taxon>
        <taxon>Chordata</taxon>
        <taxon>Craniata</taxon>
        <taxon>Vertebrata</taxon>
        <taxon>Euteleostomi</taxon>
        <taxon>Archelosauria</taxon>
        <taxon>Archosauria</taxon>
        <taxon>Dinosauria</taxon>
        <taxon>Saurischia</taxon>
        <taxon>Theropoda</taxon>
        <taxon>Coelurosauria</taxon>
        <taxon>Aves</taxon>
        <taxon>Neognathae</taxon>
        <taxon>Neoaves</taxon>
        <taxon>Gruiformes</taxon>
        <taxon>Gruidae</taxon>
        <taxon>Grus</taxon>
    </lineage>
</organism>
<proteinExistence type="predicted"/>
<keyword evidence="2" id="KW-1185">Reference proteome</keyword>
<accession>A0ABC9X1Q3</accession>
<comment type="caution">
    <text evidence="1">The sequence shown here is derived from an EMBL/GenBank/DDBJ whole genome shotgun (WGS) entry which is preliminary data.</text>
</comment>
<name>A0ABC9X1Q3_GRUJA</name>
<protein>
    <submittedName>
        <fullName evidence="1">Uncharacterized protein</fullName>
    </submittedName>
</protein>
<dbReference type="EMBL" id="BAAFJT010000006">
    <property type="protein sequence ID" value="GAB0191598.1"/>
    <property type="molecule type" value="Genomic_DNA"/>
</dbReference>
<evidence type="ECO:0000313" key="1">
    <source>
        <dbReference type="EMBL" id="GAB0191598.1"/>
    </source>
</evidence>
<reference evidence="1 2" key="1">
    <citation type="submission" date="2024-06" db="EMBL/GenBank/DDBJ databases">
        <title>The draft genome of Grus japonensis, version 3.</title>
        <authorList>
            <person name="Nabeshima K."/>
            <person name="Suzuki S."/>
            <person name="Onuma M."/>
        </authorList>
    </citation>
    <scope>NUCLEOTIDE SEQUENCE [LARGE SCALE GENOMIC DNA]</scope>
    <source>
        <strain evidence="1 2">451A</strain>
    </source>
</reference>
<sequence>MSQGLLAGELLLAGVPVPEEKEDGSSQFAAMDVRGLFHSCLPLRRASFPGTGHKTLLSGRTQVVAVGRVAPSPTAISATASCP</sequence>
<evidence type="ECO:0000313" key="2">
    <source>
        <dbReference type="Proteomes" id="UP001623348"/>
    </source>
</evidence>
<dbReference type="Proteomes" id="UP001623348">
    <property type="component" value="Unassembled WGS sequence"/>
</dbReference>
<dbReference type="AlphaFoldDB" id="A0ABC9X1Q3"/>